<dbReference type="AlphaFoldDB" id="A0A9P6RJU6"/>
<comment type="subcellular location">
    <subcellularLocation>
        <location evidence="2">Endoplasmic reticulum membrane</location>
        <topology evidence="2">Multi-pass membrane protein</topology>
    </subcellularLocation>
</comment>
<feature type="transmembrane region" description="Helical" evidence="16">
    <location>
        <begin position="451"/>
        <end position="470"/>
    </location>
</feature>
<keyword evidence="11" id="KW-0482">Metalloprotease</keyword>
<comment type="cofactor">
    <cofactor evidence="1">
        <name>Zn(2+)</name>
        <dbReference type="ChEBI" id="CHEBI:29105"/>
    </cofactor>
</comment>
<dbReference type="OrthoDB" id="76293at2759"/>
<feature type="transmembrane region" description="Helical" evidence="16">
    <location>
        <begin position="648"/>
        <end position="667"/>
    </location>
</feature>
<proteinExistence type="inferred from homology"/>
<feature type="domain" description="Peptidase M28" evidence="17">
    <location>
        <begin position="221"/>
        <end position="412"/>
    </location>
</feature>
<dbReference type="Proteomes" id="UP000738325">
    <property type="component" value="Unassembled WGS sequence"/>
</dbReference>
<evidence type="ECO:0000256" key="13">
    <source>
        <dbReference type="ARBA" id="ARBA00023180"/>
    </source>
</evidence>
<evidence type="ECO:0000256" key="2">
    <source>
        <dbReference type="ARBA" id="ARBA00004477"/>
    </source>
</evidence>
<keyword evidence="8" id="KW-0256">Endoplasmic reticulum</keyword>
<feature type="transmembrane region" description="Helical" evidence="16">
    <location>
        <begin position="607"/>
        <end position="628"/>
    </location>
</feature>
<evidence type="ECO:0000256" key="10">
    <source>
        <dbReference type="ARBA" id="ARBA00022989"/>
    </source>
</evidence>
<keyword evidence="6 14" id="KW-0479">Metal-binding</keyword>
<dbReference type="InterPro" id="IPR007484">
    <property type="entry name" value="Peptidase_M28"/>
</dbReference>
<keyword evidence="13" id="KW-0325">Glycoprotein</keyword>
<evidence type="ECO:0000256" key="6">
    <source>
        <dbReference type="ARBA" id="ARBA00022723"/>
    </source>
</evidence>
<evidence type="ECO:0000256" key="5">
    <source>
        <dbReference type="ARBA" id="ARBA00022692"/>
    </source>
</evidence>
<evidence type="ECO:0000313" key="19">
    <source>
        <dbReference type="EMBL" id="KAG0321918.1"/>
    </source>
</evidence>
<evidence type="ECO:0000256" key="9">
    <source>
        <dbReference type="ARBA" id="ARBA00022833"/>
    </source>
</evidence>
<evidence type="ECO:0000256" key="3">
    <source>
        <dbReference type="ARBA" id="ARBA00010918"/>
    </source>
</evidence>
<feature type="transmembrane region" description="Helical" evidence="16">
    <location>
        <begin position="545"/>
        <end position="562"/>
    </location>
</feature>
<keyword evidence="12 16" id="KW-0472">Membrane</keyword>
<feature type="transmembrane region" description="Helical" evidence="16">
    <location>
        <begin position="512"/>
        <end position="533"/>
    </location>
</feature>
<dbReference type="PANTHER" id="PTHR12147">
    <property type="entry name" value="METALLOPEPTIDASE M28 FAMILY MEMBER"/>
    <property type="match status" value="1"/>
</dbReference>
<dbReference type="Pfam" id="PF22249">
    <property type="entry name" value="ERMP1-TM"/>
    <property type="match status" value="1"/>
</dbReference>
<feature type="transmembrane region" description="Helical" evidence="16">
    <location>
        <begin position="477"/>
        <end position="500"/>
    </location>
</feature>
<comment type="caution">
    <text evidence="19">The sequence shown here is derived from an EMBL/GenBank/DDBJ whole genome shotgun (WGS) entry which is preliminary data.</text>
</comment>
<feature type="domain" description="Endoplasmic reticulum metallopeptidase 1/1-A TM" evidence="18">
    <location>
        <begin position="476"/>
        <end position="694"/>
    </location>
</feature>
<keyword evidence="4 14" id="KW-0645">Protease</keyword>
<evidence type="ECO:0000256" key="1">
    <source>
        <dbReference type="ARBA" id="ARBA00001947"/>
    </source>
</evidence>
<dbReference type="CDD" id="cd03875">
    <property type="entry name" value="M28_Fxna_like"/>
    <property type="match status" value="1"/>
</dbReference>
<gene>
    <name evidence="19" type="ORF">BGZ99_003608</name>
</gene>
<keyword evidence="9 14" id="KW-0862">Zinc</keyword>
<dbReference type="SUPFAM" id="SSF53187">
    <property type="entry name" value="Zn-dependent exopeptidases"/>
    <property type="match status" value="1"/>
</dbReference>
<evidence type="ECO:0000256" key="16">
    <source>
        <dbReference type="SAM" id="Phobius"/>
    </source>
</evidence>
<dbReference type="GO" id="GO:0046872">
    <property type="term" value="F:metal ion binding"/>
    <property type="evidence" value="ECO:0007669"/>
    <property type="project" value="UniProtKB-KW"/>
</dbReference>
<feature type="transmembrane region" description="Helical" evidence="16">
    <location>
        <begin position="568"/>
        <end position="586"/>
    </location>
</feature>
<dbReference type="InterPro" id="IPR048024">
    <property type="entry name" value="Fxna-like_M28_dom"/>
</dbReference>
<dbReference type="GO" id="GO:0006508">
    <property type="term" value="P:proteolysis"/>
    <property type="evidence" value="ECO:0007669"/>
    <property type="project" value="UniProtKB-KW"/>
</dbReference>
<evidence type="ECO:0000259" key="18">
    <source>
        <dbReference type="Pfam" id="PF22249"/>
    </source>
</evidence>
<name>A0A9P6RJU6_9FUNG</name>
<dbReference type="EC" id="3.4.-.-" evidence="14"/>
<dbReference type="PANTHER" id="PTHR12147:SF22">
    <property type="entry name" value="ENDOPLASMIC RETICULUM METALLOPEPTIDASE 1"/>
    <property type="match status" value="1"/>
</dbReference>
<feature type="transmembrane region" description="Helical" evidence="16">
    <location>
        <begin position="679"/>
        <end position="698"/>
    </location>
</feature>
<dbReference type="EMBL" id="JAAAIP010000227">
    <property type="protein sequence ID" value="KAG0321918.1"/>
    <property type="molecule type" value="Genomic_DNA"/>
</dbReference>
<feature type="transmembrane region" description="Helical" evidence="16">
    <location>
        <begin position="86"/>
        <end position="105"/>
    </location>
</feature>
<sequence length="944" mass="105193">MAAPLKQRHITLVNTDDAHRFPTLEPLPPIAPSSSSSLSNKDQQHHQQQQLLLKKKLHHASLKRPNGALQGLVYDIRLRHPRASAWLLYLAFLFMLVVVSFRLHYALPTPVSSEEGATVDPSTGQLRFSEENVRKTVRYLSEDIGYRVVGTEQDQDTQIYLIKELQYLKEQAQKTSARQVGAGALVDPMPNFDMWIQVENGAHQFDFMSKVVMKMYTNMTNIIVRLSCGPECDTNSILLNAHYDTTLGSPGAVDDALPVGVMLEMIRILSQRPALKKNSLIFLFNGGEESLQDASHSFITLHELRHSVRAVINLEGCGTSGPEILFQANSQPMIEAYRRVPYPHGTVMGNDLFSTGIILSDTDFRQFVEYGNLTGLDMAVYKNSYLYHTHLDLDAHMEQGLPQHLGENTLTLATYLGDQVDLQENMEQTKAVVYFDVFGQFFVSYSMDTAILSHIAVGGLVILSVVMGASRPTVRSVVSVVLSLVAALLTPSLTALTLQSLGKTMVWFTHEWLPIAIFGPLGAAAMLAVQMAFHDKKASRGTNELQTFSAIQMLYTVTMAIGSWARIASSYFLATYAFLTTAALLFNHRQTNAQRRAGHMTGTGVDYATYFVAAGPLTLWCSYLAFSLLDLIVPLTGRIGVDAPVDHIMAIMTGFCVFSFSPSLLAFSHRFGRKSLKRIVTGLVVLQVAVIVWVSVFMSPYDEMHPKRVFVQHLRNLTSGESLMYVAHADAGPFYTPYVSPIESLLDTKATFRSGGENPGDWNAVYPFNQFLDSYVFDTTPYIRKHTTNETLAKSKAPLTDLIHSPPRLVAEKVSYDAARGVRKLTMLCTHPEYIWTVMSFDAEVVSWSMDLAVPSKERFHYVVRNAGGYRTDGWRLEVEYKASGIDDKLRVELTAMETEGFGKDVERELEGSGEIGLMRKVVKARPVDVTLTYFSAVLSNFDL</sequence>
<evidence type="ECO:0000256" key="4">
    <source>
        <dbReference type="ARBA" id="ARBA00022670"/>
    </source>
</evidence>
<dbReference type="GO" id="GO:0005789">
    <property type="term" value="C:endoplasmic reticulum membrane"/>
    <property type="evidence" value="ECO:0007669"/>
    <property type="project" value="UniProtKB-SubCell"/>
</dbReference>
<accession>A0A9P6RJU6</accession>
<dbReference type="Pfam" id="PF04389">
    <property type="entry name" value="Peptidase_M28"/>
    <property type="match status" value="1"/>
</dbReference>
<dbReference type="InterPro" id="IPR053974">
    <property type="entry name" value="ERMP1_1-A_TM"/>
</dbReference>
<keyword evidence="5 16" id="KW-0812">Transmembrane</keyword>
<reference evidence="19" key="1">
    <citation type="journal article" date="2020" name="Fungal Divers.">
        <title>Resolving the Mortierellaceae phylogeny through synthesis of multi-gene phylogenetics and phylogenomics.</title>
        <authorList>
            <person name="Vandepol N."/>
            <person name="Liber J."/>
            <person name="Desiro A."/>
            <person name="Na H."/>
            <person name="Kennedy M."/>
            <person name="Barry K."/>
            <person name="Grigoriev I.V."/>
            <person name="Miller A.N."/>
            <person name="O'Donnell K."/>
            <person name="Stajich J.E."/>
            <person name="Bonito G."/>
        </authorList>
    </citation>
    <scope>NUCLEOTIDE SEQUENCE</scope>
    <source>
        <strain evidence="19">REB-010B</strain>
    </source>
</reference>
<evidence type="ECO:0000313" key="20">
    <source>
        <dbReference type="Proteomes" id="UP000738325"/>
    </source>
</evidence>
<keyword evidence="7 14" id="KW-0378">Hydrolase</keyword>
<dbReference type="FunFam" id="3.40.630.10:FF:000008">
    <property type="entry name" value="Endoplasmic reticulum metallopeptidase 1"/>
    <property type="match status" value="1"/>
</dbReference>
<evidence type="ECO:0000256" key="11">
    <source>
        <dbReference type="ARBA" id="ARBA00023049"/>
    </source>
</evidence>
<dbReference type="InterPro" id="IPR045175">
    <property type="entry name" value="M28_fam"/>
</dbReference>
<evidence type="ECO:0000256" key="7">
    <source>
        <dbReference type="ARBA" id="ARBA00022801"/>
    </source>
</evidence>
<organism evidence="19 20">
    <name type="scientific">Dissophora globulifera</name>
    <dbReference type="NCBI Taxonomy" id="979702"/>
    <lineage>
        <taxon>Eukaryota</taxon>
        <taxon>Fungi</taxon>
        <taxon>Fungi incertae sedis</taxon>
        <taxon>Mucoromycota</taxon>
        <taxon>Mortierellomycotina</taxon>
        <taxon>Mortierellomycetes</taxon>
        <taxon>Mortierellales</taxon>
        <taxon>Mortierellaceae</taxon>
        <taxon>Dissophora</taxon>
    </lineage>
</organism>
<evidence type="ECO:0000259" key="17">
    <source>
        <dbReference type="Pfam" id="PF04389"/>
    </source>
</evidence>
<evidence type="ECO:0000256" key="8">
    <source>
        <dbReference type="ARBA" id="ARBA00022824"/>
    </source>
</evidence>
<evidence type="ECO:0000256" key="12">
    <source>
        <dbReference type="ARBA" id="ARBA00023136"/>
    </source>
</evidence>
<evidence type="ECO:0000256" key="15">
    <source>
        <dbReference type="SAM" id="MobiDB-lite"/>
    </source>
</evidence>
<dbReference type="Gene3D" id="3.40.630.10">
    <property type="entry name" value="Zn peptidases"/>
    <property type="match status" value="1"/>
</dbReference>
<evidence type="ECO:0000256" key="14">
    <source>
        <dbReference type="RuleBase" id="RU361240"/>
    </source>
</evidence>
<dbReference type="GO" id="GO:0008235">
    <property type="term" value="F:metalloexopeptidase activity"/>
    <property type="evidence" value="ECO:0007669"/>
    <property type="project" value="InterPro"/>
</dbReference>
<comment type="similarity">
    <text evidence="3 14">Belongs to the peptidase M28 family.</text>
</comment>
<keyword evidence="20" id="KW-1185">Reference proteome</keyword>
<keyword evidence="10 16" id="KW-1133">Transmembrane helix</keyword>
<feature type="region of interest" description="Disordered" evidence="15">
    <location>
        <begin position="20"/>
        <end position="51"/>
    </location>
</feature>
<protein>
    <recommendedName>
        <fullName evidence="14">Peptide hydrolase</fullName>
        <ecNumber evidence="14">3.4.-.-</ecNumber>
    </recommendedName>
</protein>